<dbReference type="EMBL" id="JBHUOP010000003">
    <property type="protein sequence ID" value="MFD2840499.1"/>
    <property type="molecule type" value="Genomic_DNA"/>
</dbReference>
<feature type="transmembrane region" description="Helical" evidence="8">
    <location>
        <begin position="249"/>
        <end position="270"/>
    </location>
</feature>
<evidence type="ECO:0000256" key="4">
    <source>
        <dbReference type="ARBA" id="ARBA00022475"/>
    </source>
</evidence>
<evidence type="ECO:0000256" key="2">
    <source>
        <dbReference type="ARBA" id="ARBA00010110"/>
    </source>
</evidence>
<accession>A0ABW5XFG7</accession>
<feature type="transmembrane region" description="Helical" evidence="8">
    <location>
        <begin position="144"/>
        <end position="163"/>
    </location>
</feature>
<dbReference type="Pfam" id="PF01758">
    <property type="entry name" value="SBF"/>
    <property type="match status" value="1"/>
</dbReference>
<dbReference type="Proteomes" id="UP001597391">
    <property type="component" value="Unassembled WGS sequence"/>
</dbReference>
<keyword evidence="6 8" id="KW-1133">Transmembrane helix</keyword>
<evidence type="ECO:0000256" key="8">
    <source>
        <dbReference type="SAM" id="Phobius"/>
    </source>
</evidence>
<dbReference type="InterPro" id="IPR004706">
    <property type="entry name" value="Arsenical-R_Acr3"/>
</dbReference>
<feature type="transmembrane region" description="Helical" evidence="8">
    <location>
        <begin position="216"/>
        <end position="237"/>
    </location>
</feature>
<keyword evidence="3" id="KW-0813">Transport</keyword>
<evidence type="ECO:0000256" key="7">
    <source>
        <dbReference type="ARBA" id="ARBA00023136"/>
    </source>
</evidence>
<comment type="subcellular location">
    <subcellularLocation>
        <location evidence="1">Cell membrane</location>
        <topology evidence="1">Multi-pass membrane protein</topology>
    </subcellularLocation>
</comment>
<keyword evidence="7 8" id="KW-0472">Membrane</keyword>
<keyword evidence="10" id="KW-1185">Reference proteome</keyword>
<comment type="caution">
    <text evidence="9">The sequence shown here is derived from an EMBL/GenBank/DDBJ whole genome shotgun (WGS) entry which is preliminary data.</text>
</comment>
<dbReference type="RefSeq" id="WP_377466353.1">
    <property type="nucleotide sequence ID" value="NZ_JBHUOP010000003.1"/>
</dbReference>
<sequence length="341" mass="35876">MSHADESPTRWDRTVEVMERYQVAIYLGAIALAVAVTLTLPEAQAHAVGNAVEPLVNPVLMVLLYATFLAVPAAQVTRALREGRFVGALLVANFVLVPALAYLLTRPIAADQPLVFGALLVLLAPCVDYVIVFTGLAGGSKERLLAATPLLTVAQIAAVPMFLRLMTGSDAVLEVGPFVEAFVLLIAVPLALAWATQWAGTRWRVAAVVQVRVLEAMVPLMAVTLWVVVASQLPAVASQIGVLARLVPIYLAFALVMMVLGWASAHVAGLDVPGQKAVALSGATRNSLVVLPAAIATGNELVALAVVTQTLVELLVLTSTVPLLRRTTQVASPRPAGNSQE</sequence>
<evidence type="ECO:0000256" key="1">
    <source>
        <dbReference type="ARBA" id="ARBA00004651"/>
    </source>
</evidence>
<dbReference type="InterPro" id="IPR002657">
    <property type="entry name" value="BilAc:Na_symport/Acr3"/>
</dbReference>
<feature type="transmembrane region" description="Helical" evidence="8">
    <location>
        <begin position="175"/>
        <end position="195"/>
    </location>
</feature>
<gene>
    <name evidence="9" type="ORF">ACFSYH_07945</name>
</gene>
<evidence type="ECO:0000256" key="5">
    <source>
        <dbReference type="ARBA" id="ARBA00022692"/>
    </source>
</evidence>
<feature type="transmembrane region" description="Helical" evidence="8">
    <location>
        <begin position="116"/>
        <end position="137"/>
    </location>
</feature>
<dbReference type="PANTHER" id="PTHR43057">
    <property type="entry name" value="ARSENITE EFFLUX TRANSPORTER"/>
    <property type="match status" value="1"/>
</dbReference>
<keyword evidence="4" id="KW-1003">Cell membrane</keyword>
<comment type="similarity">
    <text evidence="2">Belongs to the arsenical resistance-3 (ACR3) (TC 2.A.59) family.</text>
</comment>
<feature type="transmembrane region" description="Helical" evidence="8">
    <location>
        <begin position="85"/>
        <end position="104"/>
    </location>
</feature>
<dbReference type="InterPro" id="IPR038770">
    <property type="entry name" value="Na+/solute_symporter_sf"/>
</dbReference>
<dbReference type="PANTHER" id="PTHR43057:SF1">
    <property type="entry name" value="ARSENICAL-RESISTANCE PROTEIN 3"/>
    <property type="match status" value="1"/>
</dbReference>
<feature type="transmembrane region" description="Helical" evidence="8">
    <location>
        <begin position="55"/>
        <end position="73"/>
    </location>
</feature>
<organism evidence="9 10">
    <name type="scientific">Populibacterium corticicola</name>
    <dbReference type="NCBI Taxonomy" id="1812826"/>
    <lineage>
        <taxon>Bacteria</taxon>
        <taxon>Bacillati</taxon>
        <taxon>Actinomycetota</taxon>
        <taxon>Actinomycetes</taxon>
        <taxon>Micrococcales</taxon>
        <taxon>Jonesiaceae</taxon>
        <taxon>Populibacterium</taxon>
    </lineage>
</organism>
<evidence type="ECO:0000313" key="9">
    <source>
        <dbReference type="EMBL" id="MFD2840499.1"/>
    </source>
</evidence>
<protein>
    <submittedName>
        <fullName evidence="9">Arsenic resistance protein</fullName>
    </submittedName>
</protein>
<proteinExistence type="inferred from homology"/>
<reference evidence="10" key="1">
    <citation type="journal article" date="2019" name="Int. J. Syst. Evol. Microbiol.">
        <title>The Global Catalogue of Microorganisms (GCM) 10K type strain sequencing project: providing services to taxonomists for standard genome sequencing and annotation.</title>
        <authorList>
            <consortium name="The Broad Institute Genomics Platform"/>
            <consortium name="The Broad Institute Genome Sequencing Center for Infectious Disease"/>
            <person name="Wu L."/>
            <person name="Ma J."/>
        </authorList>
    </citation>
    <scope>NUCLEOTIDE SEQUENCE [LARGE SCALE GENOMIC DNA]</scope>
    <source>
        <strain evidence="10">KCTC 33576</strain>
    </source>
</reference>
<name>A0ABW5XFG7_9MICO</name>
<keyword evidence="5 8" id="KW-0812">Transmembrane</keyword>
<evidence type="ECO:0000313" key="10">
    <source>
        <dbReference type="Proteomes" id="UP001597391"/>
    </source>
</evidence>
<dbReference type="Gene3D" id="1.20.1530.20">
    <property type="match status" value="1"/>
</dbReference>
<evidence type="ECO:0000256" key="6">
    <source>
        <dbReference type="ARBA" id="ARBA00022989"/>
    </source>
</evidence>
<evidence type="ECO:0000256" key="3">
    <source>
        <dbReference type="ARBA" id="ARBA00022448"/>
    </source>
</evidence>
<feature type="transmembrane region" description="Helical" evidence="8">
    <location>
        <begin position="21"/>
        <end position="40"/>
    </location>
</feature>